<dbReference type="PANTHER" id="PTHR19136:SF81">
    <property type="entry name" value="MOLYBDENUM COFACTOR GUANYLYLTRANSFERASE"/>
    <property type="match status" value="1"/>
</dbReference>
<name>A0ABU3GU87_9SPHI</name>
<accession>A0ABU3GU87</accession>
<evidence type="ECO:0000313" key="10">
    <source>
        <dbReference type="Proteomes" id="UP001258315"/>
    </source>
</evidence>
<dbReference type="Proteomes" id="UP001258315">
    <property type="component" value="Unassembled WGS sequence"/>
</dbReference>
<organism evidence="9 10">
    <name type="scientific">Mucilaginibacter terrae</name>
    <dbReference type="NCBI Taxonomy" id="1955052"/>
    <lineage>
        <taxon>Bacteria</taxon>
        <taxon>Pseudomonadati</taxon>
        <taxon>Bacteroidota</taxon>
        <taxon>Sphingobacteriia</taxon>
        <taxon>Sphingobacteriales</taxon>
        <taxon>Sphingobacteriaceae</taxon>
        <taxon>Mucilaginibacter</taxon>
    </lineage>
</organism>
<keyword evidence="6" id="KW-0342">GTP-binding</keyword>
<keyword evidence="7" id="KW-0501">Molybdenum cofactor biosynthesis</keyword>
<dbReference type="InterPro" id="IPR025877">
    <property type="entry name" value="MobA-like_NTP_Trfase"/>
</dbReference>
<evidence type="ECO:0000259" key="8">
    <source>
        <dbReference type="Pfam" id="PF12804"/>
    </source>
</evidence>
<proteinExistence type="predicted"/>
<dbReference type="PANTHER" id="PTHR19136">
    <property type="entry name" value="MOLYBDENUM COFACTOR GUANYLYLTRANSFERASE"/>
    <property type="match status" value="1"/>
</dbReference>
<sequence length="381" mass="42522">MAKHQKHAKLSKPGYGEFHRNELAILGTNCAAIRNLVNGIIQELNQQYNIAYVDTEHNGSAINEDSVLTNGGSVEFIDKITYRSISYKHSFNPFQNRVLFNEQDFVLVNGNHFIAQSQVIVIDPAKPLEKKLEKLTNVQLILLTDDVSSLPDYLIKHLPVGFAAPILKLSDTLAITTFVSNWLKQKLSPLNGLVLAGGKSERMQTDKGGINYFGQSQRIHMHELLSAHCAQTFISYANAATINAEENLPAITDTFIGLGSLGGILSAFQNNPNTAWLTVACDLPYLSAQTLAYLVEQRNPSKMATCFMDSDSQFPEPLITIWEPRAYPAMLQFLSQGYSCPRKVLINSEVELLQVPDVADLQNINYPEERDRVMQHLQRTS</sequence>
<dbReference type="CDD" id="cd02503">
    <property type="entry name" value="MobA"/>
    <property type="match status" value="1"/>
</dbReference>
<keyword evidence="4" id="KW-0547">Nucleotide-binding</keyword>
<reference evidence="10" key="1">
    <citation type="submission" date="2023-07" db="EMBL/GenBank/DDBJ databases">
        <title>Functional and genomic diversity of the sorghum phyllosphere microbiome.</title>
        <authorList>
            <person name="Shade A."/>
        </authorList>
    </citation>
    <scope>NUCLEOTIDE SEQUENCE [LARGE SCALE GENOMIC DNA]</scope>
    <source>
        <strain evidence="10">SORGH_AS_0422</strain>
    </source>
</reference>
<dbReference type="InterPro" id="IPR029044">
    <property type="entry name" value="Nucleotide-diphossugar_trans"/>
</dbReference>
<evidence type="ECO:0000313" key="9">
    <source>
        <dbReference type="EMBL" id="MDT3403136.1"/>
    </source>
</evidence>
<keyword evidence="1" id="KW-0963">Cytoplasm</keyword>
<dbReference type="Gene3D" id="3.90.550.10">
    <property type="entry name" value="Spore Coat Polysaccharide Biosynthesis Protein SpsA, Chain A"/>
    <property type="match status" value="1"/>
</dbReference>
<protein>
    <submittedName>
        <fullName evidence="9">Molybdopterin-guanine dinucleotide biosynthesis protein A</fullName>
        <ecNumber evidence="9">2.7.7.77</ecNumber>
    </submittedName>
</protein>
<dbReference type="InterPro" id="IPR013482">
    <property type="entry name" value="Molybde_CF_guanTrfase"/>
</dbReference>
<evidence type="ECO:0000256" key="7">
    <source>
        <dbReference type="ARBA" id="ARBA00023150"/>
    </source>
</evidence>
<evidence type="ECO:0000256" key="3">
    <source>
        <dbReference type="ARBA" id="ARBA00022723"/>
    </source>
</evidence>
<keyword evidence="5" id="KW-0460">Magnesium</keyword>
<keyword evidence="10" id="KW-1185">Reference proteome</keyword>
<dbReference type="GO" id="GO:0061603">
    <property type="term" value="F:molybdenum cofactor guanylyltransferase activity"/>
    <property type="evidence" value="ECO:0007669"/>
    <property type="project" value="UniProtKB-EC"/>
</dbReference>
<dbReference type="EMBL" id="JAVLVU010000001">
    <property type="protein sequence ID" value="MDT3403136.1"/>
    <property type="molecule type" value="Genomic_DNA"/>
</dbReference>
<evidence type="ECO:0000256" key="1">
    <source>
        <dbReference type="ARBA" id="ARBA00022490"/>
    </source>
</evidence>
<evidence type="ECO:0000256" key="2">
    <source>
        <dbReference type="ARBA" id="ARBA00022679"/>
    </source>
</evidence>
<evidence type="ECO:0000256" key="5">
    <source>
        <dbReference type="ARBA" id="ARBA00022842"/>
    </source>
</evidence>
<feature type="domain" description="MobA-like NTP transferase" evidence="8">
    <location>
        <begin position="192"/>
        <end position="336"/>
    </location>
</feature>
<dbReference type="SUPFAM" id="SSF53448">
    <property type="entry name" value="Nucleotide-diphospho-sugar transferases"/>
    <property type="match status" value="1"/>
</dbReference>
<keyword evidence="9" id="KW-0548">Nucleotidyltransferase</keyword>
<dbReference type="EC" id="2.7.7.77" evidence="9"/>
<comment type="caution">
    <text evidence="9">The sequence shown here is derived from an EMBL/GenBank/DDBJ whole genome shotgun (WGS) entry which is preliminary data.</text>
</comment>
<dbReference type="Pfam" id="PF12804">
    <property type="entry name" value="NTP_transf_3"/>
    <property type="match status" value="1"/>
</dbReference>
<gene>
    <name evidence="9" type="ORF">QE417_002208</name>
</gene>
<dbReference type="RefSeq" id="WP_311949917.1">
    <property type="nucleotide sequence ID" value="NZ_JAVLVU010000001.1"/>
</dbReference>
<keyword evidence="2 9" id="KW-0808">Transferase</keyword>
<keyword evidence="3" id="KW-0479">Metal-binding</keyword>
<evidence type="ECO:0000256" key="4">
    <source>
        <dbReference type="ARBA" id="ARBA00022741"/>
    </source>
</evidence>
<evidence type="ECO:0000256" key="6">
    <source>
        <dbReference type="ARBA" id="ARBA00023134"/>
    </source>
</evidence>